<dbReference type="SUPFAM" id="SSF53613">
    <property type="entry name" value="Ribokinase-like"/>
    <property type="match status" value="1"/>
</dbReference>
<dbReference type="EMBL" id="FCOR01000002">
    <property type="protein sequence ID" value="CVK15512.1"/>
    <property type="molecule type" value="Genomic_DNA"/>
</dbReference>
<dbReference type="HAMAP" id="MF_01639">
    <property type="entry name" value="PdxY"/>
    <property type="match status" value="1"/>
</dbReference>
<evidence type="ECO:0000256" key="3">
    <source>
        <dbReference type="ARBA" id="ARBA00012104"/>
    </source>
</evidence>
<dbReference type="AlphaFoldDB" id="A0A0X3AMB4"/>
<comment type="similarity">
    <text evidence="10">Belongs to the pyridoxine kinase family. PdxY subfamily.</text>
</comment>
<feature type="domain" description="Pyridoxamine kinase/Phosphomethylpyrimidine kinase" evidence="11">
    <location>
        <begin position="74"/>
        <end position="262"/>
    </location>
</feature>
<keyword evidence="13" id="KW-1185">Reference proteome</keyword>
<evidence type="ECO:0000256" key="8">
    <source>
        <dbReference type="ARBA" id="ARBA00022842"/>
    </source>
</evidence>
<dbReference type="InterPro" id="IPR023685">
    <property type="entry name" value="Pyridoxal_kinase_PdxY"/>
</dbReference>
<evidence type="ECO:0000256" key="6">
    <source>
        <dbReference type="ARBA" id="ARBA00022777"/>
    </source>
</evidence>
<evidence type="ECO:0000256" key="5">
    <source>
        <dbReference type="ARBA" id="ARBA00022741"/>
    </source>
</evidence>
<dbReference type="EC" id="2.7.1.35" evidence="3"/>
<dbReference type="PANTHER" id="PTHR10534">
    <property type="entry name" value="PYRIDOXAL KINASE"/>
    <property type="match status" value="1"/>
</dbReference>
<evidence type="ECO:0000256" key="4">
    <source>
        <dbReference type="ARBA" id="ARBA00022679"/>
    </source>
</evidence>
<comment type="pathway">
    <text evidence="1">Cofactor metabolism; pyridoxal 5'-phosphate salvage; pyridoxal 5'-phosphate from pyridoxal: step 1/1.</text>
</comment>
<dbReference type="GO" id="GO:0008478">
    <property type="term" value="F:pyridoxal kinase activity"/>
    <property type="evidence" value="ECO:0007669"/>
    <property type="project" value="UniProtKB-EC"/>
</dbReference>
<sequence>MKNILSIQSHVVYGHAGNSAAEFPMQRCGVRVWSLNTVQFSNHTQYGQWTGDVMSAKHLLDIVQGIDNIHQLKKCDAVLNGYIGSPEQGKSILEIVKKVKKENPEAIYFCDPVMGHPEKGCIVAAGVSDFFKNEAMGVSDIMAPNLLELEILTGKMITSVAEVISAVDIIHNKGVKTVLVKHLSRAGYRSDKFEMLLSTSEAKWHISRPLVDFGVRQPVGVGDLTSGLLLTNMLLGKTYKDVLEHTTAAVYAVMLETHRQGEYELQVVAAQDEIVNPTQMFEAVKL</sequence>
<gene>
    <name evidence="12" type="ORF">Ga0061079_10258</name>
</gene>
<dbReference type="GO" id="GO:0009443">
    <property type="term" value="P:pyridoxal 5'-phosphate salvage"/>
    <property type="evidence" value="ECO:0007669"/>
    <property type="project" value="InterPro"/>
</dbReference>
<protein>
    <recommendedName>
        <fullName evidence="3">pyridoxal kinase</fullName>
        <ecNumber evidence="3">2.7.1.35</ecNumber>
    </recommendedName>
</protein>
<reference evidence="12 13" key="1">
    <citation type="submission" date="2016-01" db="EMBL/GenBank/DDBJ databases">
        <authorList>
            <person name="McClelland M."/>
            <person name="Jain A."/>
            <person name="Saraogi P."/>
            <person name="Mendelson R."/>
            <person name="Westerman R."/>
            <person name="SanMiguel P."/>
            <person name="Csonka L."/>
        </authorList>
    </citation>
    <scope>NUCLEOTIDE SEQUENCE [LARGE SCALE GENOMIC DNA]</scope>
    <source>
        <strain evidence="12 13">R-53146</strain>
    </source>
</reference>
<keyword evidence="4" id="KW-0808">Transferase</keyword>
<dbReference type="GO" id="GO:0005524">
    <property type="term" value="F:ATP binding"/>
    <property type="evidence" value="ECO:0007669"/>
    <property type="project" value="UniProtKB-KW"/>
</dbReference>
<dbReference type="STRING" id="1586267.GCA_001418685_00336"/>
<dbReference type="FunFam" id="3.40.1190.20:FF:000008">
    <property type="entry name" value="Pyridoxal kinase PdxY"/>
    <property type="match status" value="1"/>
</dbReference>
<comment type="catalytic activity">
    <reaction evidence="9">
        <text>pyridoxal + ATP = pyridoxal 5'-phosphate + ADP + H(+)</text>
        <dbReference type="Rhea" id="RHEA:10224"/>
        <dbReference type="ChEBI" id="CHEBI:15378"/>
        <dbReference type="ChEBI" id="CHEBI:17310"/>
        <dbReference type="ChEBI" id="CHEBI:30616"/>
        <dbReference type="ChEBI" id="CHEBI:456216"/>
        <dbReference type="ChEBI" id="CHEBI:597326"/>
        <dbReference type="EC" id="2.7.1.35"/>
    </reaction>
</comment>
<keyword evidence="7" id="KW-0067">ATP-binding</keyword>
<evidence type="ECO:0000256" key="7">
    <source>
        <dbReference type="ARBA" id="ARBA00022840"/>
    </source>
</evidence>
<dbReference type="Gene3D" id="3.40.1190.20">
    <property type="match status" value="1"/>
</dbReference>
<comment type="subunit">
    <text evidence="2">Homodimer.</text>
</comment>
<keyword evidence="6 12" id="KW-0418">Kinase</keyword>
<evidence type="ECO:0000259" key="11">
    <source>
        <dbReference type="Pfam" id="PF08543"/>
    </source>
</evidence>
<dbReference type="PANTHER" id="PTHR10534:SF2">
    <property type="entry name" value="PYRIDOXAL KINASE"/>
    <property type="match status" value="1"/>
</dbReference>
<organism evidence="12 13">
    <name type="scientific">Apibacter mensalis</name>
    <dbReference type="NCBI Taxonomy" id="1586267"/>
    <lineage>
        <taxon>Bacteria</taxon>
        <taxon>Pseudomonadati</taxon>
        <taxon>Bacteroidota</taxon>
        <taxon>Flavobacteriia</taxon>
        <taxon>Flavobacteriales</taxon>
        <taxon>Weeksellaceae</taxon>
        <taxon>Apibacter</taxon>
    </lineage>
</organism>
<dbReference type="InterPro" id="IPR013749">
    <property type="entry name" value="PM/HMP-P_kinase-1"/>
</dbReference>
<evidence type="ECO:0000256" key="2">
    <source>
        <dbReference type="ARBA" id="ARBA00011738"/>
    </source>
</evidence>
<name>A0A0X3AMB4_9FLAO</name>
<evidence type="ECO:0000256" key="9">
    <source>
        <dbReference type="ARBA" id="ARBA00049293"/>
    </source>
</evidence>
<keyword evidence="8" id="KW-0460">Magnesium</keyword>
<dbReference type="GO" id="GO:0005829">
    <property type="term" value="C:cytosol"/>
    <property type="evidence" value="ECO:0007669"/>
    <property type="project" value="TreeGrafter"/>
</dbReference>
<evidence type="ECO:0000313" key="12">
    <source>
        <dbReference type="EMBL" id="CVK15512.1"/>
    </source>
</evidence>
<accession>A0A0X3AMB4</accession>
<evidence type="ECO:0000256" key="1">
    <source>
        <dbReference type="ARBA" id="ARBA00005210"/>
    </source>
</evidence>
<keyword evidence="5" id="KW-0547">Nucleotide-binding</keyword>
<evidence type="ECO:0000256" key="10">
    <source>
        <dbReference type="ARBA" id="ARBA00061702"/>
    </source>
</evidence>
<dbReference type="NCBIfam" id="TIGR00687">
    <property type="entry name" value="pyridox_kin"/>
    <property type="match status" value="1"/>
</dbReference>
<dbReference type="RefSeq" id="WP_055424746.1">
    <property type="nucleotide sequence ID" value="NZ_FCOR01000002.1"/>
</dbReference>
<dbReference type="NCBIfam" id="NF004398">
    <property type="entry name" value="PRK05756.1"/>
    <property type="match status" value="1"/>
</dbReference>
<evidence type="ECO:0000313" key="13">
    <source>
        <dbReference type="Proteomes" id="UP000182761"/>
    </source>
</evidence>
<dbReference type="Pfam" id="PF08543">
    <property type="entry name" value="Phos_pyr_kin"/>
    <property type="match status" value="1"/>
</dbReference>
<dbReference type="InterPro" id="IPR004625">
    <property type="entry name" value="PyrdxlKinase"/>
</dbReference>
<proteinExistence type="inferred from homology"/>
<dbReference type="OrthoDB" id="9800808at2"/>
<dbReference type="CDD" id="cd01173">
    <property type="entry name" value="pyridoxal_pyridoxamine_kinase"/>
    <property type="match status" value="1"/>
</dbReference>
<dbReference type="Proteomes" id="UP000182761">
    <property type="component" value="Unassembled WGS sequence"/>
</dbReference>
<dbReference type="InterPro" id="IPR029056">
    <property type="entry name" value="Ribokinase-like"/>
</dbReference>